<name>A0A502C4A3_9SPHN</name>
<gene>
    <name evidence="2" type="ORF">EAH84_14735</name>
</gene>
<accession>A0A502C4A3</accession>
<proteinExistence type="predicted"/>
<evidence type="ECO:0008006" key="4">
    <source>
        <dbReference type="Google" id="ProtNLM"/>
    </source>
</evidence>
<comment type="caution">
    <text evidence="2">The sequence shown here is derived from an EMBL/GenBank/DDBJ whole genome shotgun (WGS) entry which is preliminary data.</text>
</comment>
<organism evidence="2 3">
    <name type="scientific">Sphingomonas oligophenolica</name>
    <dbReference type="NCBI Taxonomy" id="301154"/>
    <lineage>
        <taxon>Bacteria</taxon>
        <taxon>Pseudomonadati</taxon>
        <taxon>Pseudomonadota</taxon>
        <taxon>Alphaproteobacteria</taxon>
        <taxon>Sphingomonadales</taxon>
        <taxon>Sphingomonadaceae</taxon>
        <taxon>Sphingomonas</taxon>
    </lineage>
</organism>
<keyword evidence="3" id="KW-1185">Reference proteome</keyword>
<sequence length="866" mass="93297">MDFAEGENRYGPLVNNDGMTYDNAAHAAWEAGFFPDHAERPDVAEFLDTLNQTHTGNNRAFRFSDLPELDAFHAARRQRGDVLNAKENGAPLVNDHGQPVGMADLEANAPPVHAYEEWGENTPNLAGNIRLDKLDSPQAIKRALVQTDRVTGGFDAARRGRITHAETKNLADDLGMTTRDLLARRKGEAFNAEQALAARQFLAKSGTEMVNLARRMARVDNPGDDLEAAFKSAWIRHAAIQEQVSGMTAEAGRLLQSFRMVADSRDARTASALGDVLGGSGRMKDVAEKLVELEKVGVGPGGINQFALRSLLPRWRDKAVELYINSLLSGPQTHAVNILSNTLTALAQVPEHAVAAGVGAIRRAIPNQRKTDAVLFSELGARATGLLQGTREGMREAARSFVTGHSSDPITKVETEQMHAIGGKLGSVIRTPTRLLSAEDELFKGIARRMELSGLAVRKARSEGLKGDAAKARAAELASNPSDGMLQRAMDYGRYVTFQRPLPTDSFAAGVSRGTQRHPIAKLLLPFIRTPVNLLSFAAERSPIAPMMRQWRKEVAAGGASRDLALARMMVGTGFGAAMYEMALAGKITGGGPADDNARRLMLADGWQPYSLKVGDRYYSYTRLDPFSTTIGTVADIADMGEHMTDKQREHSAMLVAAAVVNNLSSKTWLSGLSAGLEAVNDPDRYLQSFLSRTAGGIAVPNVVAQMARVNDPILREARGPIDRIRSRIPGLSSSLPPALDVFGKPITAEGGLGPDIISPIWTSTARRDPVVNDMIANGVTLGQPSRGDMSAIDYNRYRAAAGPAVRNAMLEATTTPAWAQGDADTRQEIAHRVIAKARRGVKGGKTRGRRGPNIPPPPPGFVVQP</sequence>
<reference evidence="2 3" key="1">
    <citation type="journal article" date="2019" name="Environ. Microbiol.">
        <title>Species interactions and distinct microbial communities in high Arctic permafrost affected cryosols are associated with the CH4 and CO2 gas fluxes.</title>
        <authorList>
            <person name="Altshuler I."/>
            <person name="Hamel J."/>
            <person name="Turney S."/>
            <person name="Magnuson E."/>
            <person name="Levesque R."/>
            <person name="Greer C."/>
            <person name="Whyte L.G."/>
        </authorList>
    </citation>
    <scope>NUCLEOTIDE SEQUENCE [LARGE SCALE GENOMIC DNA]</scope>
    <source>
        <strain evidence="2 3">S5.1</strain>
    </source>
</reference>
<evidence type="ECO:0000256" key="1">
    <source>
        <dbReference type="SAM" id="MobiDB-lite"/>
    </source>
</evidence>
<evidence type="ECO:0000313" key="3">
    <source>
        <dbReference type="Proteomes" id="UP000318413"/>
    </source>
</evidence>
<dbReference type="AlphaFoldDB" id="A0A502C4A3"/>
<dbReference type="EMBL" id="RCZK01000020">
    <property type="protein sequence ID" value="TPG06576.1"/>
    <property type="molecule type" value="Genomic_DNA"/>
</dbReference>
<feature type="compositionally biased region" description="Pro residues" evidence="1">
    <location>
        <begin position="854"/>
        <end position="866"/>
    </location>
</feature>
<dbReference type="Proteomes" id="UP000318413">
    <property type="component" value="Unassembled WGS sequence"/>
</dbReference>
<protein>
    <recommendedName>
        <fullName evidence="4">Large polyvalent protein associated domain-containing protein</fullName>
    </recommendedName>
</protein>
<feature type="region of interest" description="Disordered" evidence="1">
    <location>
        <begin position="841"/>
        <end position="866"/>
    </location>
</feature>
<evidence type="ECO:0000313" key="2">
    <source>
        <dbReference type="EMBL" id="TPG06576.1"/>
    </source>
</evidence>
<feature type="compositionally biased region" description="Basic residues" evidence="1">
    <location>
        <begin position="841"/>
        <end position="851"/>
    </location>
</feature>